<accession>A0AB39J7C9</accession>
<sequence length="132" mass="16211">MIFPQEIWENIISHFHSAYKKPNHYEAIMKIPAFTFKRLHHKGINSNNYKGFSPIDRRNDPDRLSLHSYYIDVYIKNKFQKKDEIYQTPTMNLNTSKGKIRKEFDEIIKIYETEDFYYKWAYFYYSQRGNIF</sequence>
<organism evidence="1">
    <name type="scientific">Florenciella sp. virus SA2</name>
    <dbReference type="NCBI Taxonomy" id="3240092"/>
    <lineage>
        <taxon>Viruses</taxon>
    </lineage>
</organism>
<proteinExistence type="predicted"/>
<protein>
    <submittedName>
        <fullName evidence="1">Uncharacterized protein</fullName>
    </submittedName>
</protein>
<name>A0AB39J7C9_9VIRU</name>
<evidence type="ECO:0000313" key="1">
    <source>
        <dbReference type="EMBL" id="XDO02219.1"/>
    </source>
</evidence>
<gene>
    <name evidence="1" type="ORF">FloV-SA2_00401</name>
</gene>
<dbReference type="EMBL" id="PP542043">
    <property type="protein sequence ID" value="XDO02219.1"/>
    <property type="molecule type" value="Genomic_DNA"/>
</dbReference>
<reference evidence="1" key="1">
    <citation type="submission" date="2024-03" db="EMBL/GenBank/DDBJ databases">
        <title>Eukaryotic viruses encode the ribosomal protein eL40.</title>
        <authorList>
            <person name="Thomy J."/>
            <person name="Schvarcz C.R."/>
            <person name="McBeain K.A."/>
            <person name="Edwards K.F."/>
            <person name="Steward G.F."/>
        </authorList>
    </citation>
    <scope>NUCLEOTIDE SEQUENCE</scope>
    <source>
        <strain evidence="1">FloV-SA2</strain>
    </source>
</reference>